<proteinExistence type="predicted"/>
<evidence type="ECO:0000313" key="1">
    <source>
        <dbReference type="EMBL" id="OCG73485.1"/>
    </source>
</evidence>
<dbReference type="STRING" id="904291.A7J15_07285"/>
<dbReference type="EMBL" id="LXMD01000024">
    <property type="protein sequence ID" value="OCG73485.1"/>
    <property type="molecule type" value="Genomic_DNA"/>
</dbReference>
<dbReference type="AlphaFoldDB" id="A0A1B9NA62"/>
<name>A0A1B9NA62_9MICO</name>
<gene>
    <name evidence="1" type="ORF">A7J15_07285</name>
</gene>
<dbReference type="Proteomes" id="UP000093355">
    <property type="component" value="Unassembled WGS sequence"/>
</dbReference>
<accession>A0A1B9NA62</accession>
<reference evidence="1 2" key="1">
    <citation type="submission" date="2016-05" db="EMBL/GenBank/DDBJ databases">
        <authorList>
            <person name="Lavstsen T."/>
            <person name="Jespersen J.S."/>
        </authorList>
    </citation>
    <scope>NUCLEOTIDE SEQUENCE [LARGE SCALE GENOMIC DNA]</scope>
    <source>
        <strain evidence="1 2">YLB-01</strain>
    </source>
</reference>
<evidence type="ECO:0000313" key="2">
    <source>
        <dbReference type="Proteomes" id="UP000093355"/>
    </source>
</evidence>
<comment type="caution">
    <text evidence="1">The sequence shown here is derived from an EMBL/GenBank/DDBJ whole genome shotgun (WGS) entry which is preliminary data.</text>
</comment>
<keyword evidence="2" id="KW-1185">Reference proteome</keyword>
<organism evidence="1 2">
    <name type="scientific">Microbacterium sediminis</name>
    <dbReference type="NCBI Taxonomy" id="904291"/>
    <lineage>
        <taxon>Bacteria</taxon>
        <taxon>Bacillati</taxon>
        <taxon>Actinomycetota</taxon>
        <taxon>Actinomycetes</taxon>
        <taxon>Micrococcales</taxon>
        <taxon>Microbacteriaceae</taxon>
        <taxon>Microbacterium</taxon>
    </lineage>
</organism>
<protein>
    <submittedName>
        <fullName evidence="1">Uncharacterized protein</fullName>
    </submittedName>
</protein>
<dbReference type="RefSeq" id="WP_067026483.1">
    <property type="nucleotide sequence ID" value="NZ_CP038256.1"/>
</dbReference>
<sequence length="82" mass="8905">MSTHDLFGTASIATTILHRAADDLQVAALTLAQAARVAVWESPAGDLARERLREHEELARRLEDQTLAAVQAVWTVVANAEN</sequence>